<name>A0AA88GUX3_NAELO</name>
<organism evidence="2 3">
    <name type="scientific">Naegleria lovaniensis</name>
    <name type="common">Amoeba</name>
    <dbReference type="NCBI Taxonomy" id="51637"/>
    <lineage>
        <taxon>Eukaryota</taxon>
        <taxon>Discoba</taxon>
        <taxon>Heterolobosea</taxon>
        <taxon>Tetramitia</taxon>
        <taxon>Eutetramitia</taxon>
        <taxon>Vahlkampfiidae</taxon>
        <taxon>Naegleria</taxon>
    </lineage>
</organism>
<feature type="region of interest" description="Disordered" evidence="1">
    <location>
        <begin position="1"/>
        <end position="162"/>
    </location>
</feature>
<feature type="compositionally biased region" description="Polar residues" evidence="1">
    <location>
        <begin position="38"/>
        <end position="48"/>
    </location>
</feature>
<accession>A0AA88GUX3</accession>
<dbReference type="GeneID" id="68095172"/>
<dbReference type="EMBL" id="PYSW02000016">
    <property type="protein sequence ID" value="KAG2386271.1"/>
    <property type="molecule type" value="Genomic_DNA"/>
</dbReference>
<sequence length="162" mass="18041">MKNLSNFAKVRNKRSDSCPSIPSPPLQKVRGIPKENMNHNSVSDRVSITTTTTTTSSSDENDQVSTTQRQDHLPGQQTPETSSPSILTHSPFEQVLKQESTTTHTIEGGTLAATHSNRKDEPHSKEGKTIVEPNTCQEKSNNHRPLSIKERAKQNMLKRLNM</sequence>
<dbReference type="Proteomes" id="UP000816034">
    <property type="component" value="Unassembled WGS sequence"/>
</dbReference>
<feature type="compositionally biased region" description="Low complexity" evidence="1">
    <location>
        <begin position="49"/>
        <end position="58"/>
    </location>
</feature>
<feature type="compositionally biased region" description="Basic and acidic residues" evidence="1">
    <location>
        <begin position="117"/>
        <end position="129"/>
    </location>
</feature>
<evidence type="ECO:0000313" key="3">
    <source>
        <dbReference type="Proteomes" id="UP000816034"/>
    </source>
</evidence>
<evidence type="ECO:0000256" key="1">
    <source>
        <dbReference type="SAM" id="MobiDB-lite"/>
    </source>
</evidence>
<dbReference type="AlphaFoldDB" id="A0AA88GUX3"/>
<gene>
    <name evidence="2" type="ORF">C9374_002717</name>
</gene>
<proteinExistence type="predicted"/>
<reference evidence="2 3" key="1">
    <citation type="journal article" date="2018" name="BMC Genomics">
        <title>The genome of Naegleria lovaniensis, the basis for a comparative approach to unravel pathogenicity factors of the human pathogenic amoeba N. fowleri.</title>
        <authorList>
            <person name="Liechti N."/>
            <person name="Schurch N."/>
            <person name="Bruggmann R."/>
            <person name="Wittwer M."/>
        </authorList>
    </citation>
    <scope>NUCLEOTIDE SEQUENCE [LARGE SCALE GENOMIC DNA]</scope>
    <source>
        <strain evidence="2 3">ATCC 30569</strain>
    </source>
</reference>
<dbReference type="RefSeq" id="XP_044550263.1">
    <property type="nucleotide sequence ID" value="XM_044692165.1"/>
</dbReference>
<keyword evidence="3" id="KW-1185">Reference proteome</keyword>
<evidence type="ECO:0000313" key="2">
    <source>
        <dbReference type="EMBL" id="KAG2386271.1"/>
    </source>
</evidence>
<comment type="caution">
    <text evidence="2">The sequence shown here is derived from an EMBL/GenBank/DDBJ whole genome shotgun (WGS) entry which is preliminary data.</text>
</comment>
<protein>
    <submittedName>
        <fullName evidence="2">Uncharacterized protein</fullName>
    </submittedName>
</protein>
<feature type="compositionally biased region" description="Polar residues" evidence="1">
    <location>
        <begin position="75"/>
        <end position="88"/>
    </location>
</feature>